<accession>A0A818KRF9</accession>
<evidence type="ECO:0000313" key="3">
    <source>
        <dbReference type="Proteomes" id="UP000663836"/>
    </source>
</evidence>
<gene>
    <name evidence="2" type="ORF">JBS370_LOCUS1561</name>
    <name evidence="1" type="ORF">ZHD862_LOCUS7749</name>
</gene>
<proteinExistence type="predicted"/>
<evidence type="ECO:0000313" key="1">
    <source>
        <dbReference type="EMBL" id="CAF0908197.1"/>
    </source>
</evidence>
<organism evidence="2 3">
    <name type="scientific">Rotaria sordida</name>
    <dbReference type="NCBI Taxonomy" id="392033"/>
    <lineage>
        <taxon>Eukaryota</taxon>
        <taxon>Metazoa</taxon>
        <taxon>Spiralia</taxon>
        <taxon>Gnathifera</taxon>
        <taxon>Rotifera</taxon>
        <taxon>Eurotatoria</taxon>
        <taxon>Bdelloidea</taxon>
        <taxon>Philodinida</taxon>
        <taxon>Philodinidae</taxon>
        <taxon>Rotaria</taxon>
    </lineage>
</organism>
<dbReference type="EMBL" id="CAJOBD010000054">
    <property type="protein sequence ID" value="CAF3555356.1"/>
    <property type="molecule type" value="Genomic_DNA"/>
</dbReference>
<dbReference type="Proteomes" id="UP000663836">
    <property type="component" value="Unassembled WGS sequence"/>
</dbReference>
<dbReference type="AlphaFoldDB" id="A0A818KRF9"/>
<protein>
    <submittedName>
        <fullName evidence="2">Uncharacterized protein</fullName>
    </submittedName>
</protein>
<sequence>MFSPFGNATAMLICIANRSTCEGNAFRTLSLPRWRWIKPKLKYSSRPLATMISPIYIAVDVQQTISIPTIDADHDEVRCHFASGGSVCPPNSLPNSTTISYNCTFTIIGTQ</sequence>
<reference evidence="2" key="1">
    <citation type="submission" date="2021-02" db="EMBL/GenBank/DDBJ databases">
        <authorList>
            <person name="Nowell W R."/>
        </authorList>
    </citation>
    <scope>NUCLEOTIDE SEQUENCE</scope>
</reference>
<evidence type="ECO:0000313" key="2">
    <source>
        <dbReference type="EMBL" id="CAF3555356.1"/>
    </source>
</evidence>
<dbReference type="Proteomes" id="UP000663864">
    <property type="component" value="Unassembled WGS sequence"/>
</dbReference>
<comment type="caution">
    <text evidence="2">The sequence shown here is derived from an EMBL/GenBank/DDBJ whole genome shotgun (WGS) entry which is preliminary data.</text>
</comment>
<name>A0A818KRF9_9BILA</name>
<dbReference type="EMBL" id="CAJNOT010000240">
    <property type="protein sequence ID" value="CAF0908197.1"/>
    <property type="molecule type" value="Genomic_DNA"/>
</dbReference>